<evidence type="ECO:0000259" key="5">
    <source>
        <dbReference type="Pfam" id="PF08031"/>
    </source>
</evidence>
<dbReference type="PANTHER" id="PTHR13878:SF91">
    <property type="entry name" value="FAD BINDING DOMAIN PROTEIN (AFU_ORTHOLOGUE AFUA_6G12070)-RELATED"/>
    <property type="match status" value="1"/>
</dbReference>
<dbReference type="InterPro" id="IPR016169">
    <property type="entry name" value="FAD-bd_PCMH_sub2"/>
</dbReference>
<dbReference type="SUPFAM" id="SSF56176">
    <property type="entry name" value="FAD-binding/transporter-associated domain-like"/>
    <property type="match status" value="1"/>
</dbReference>
<keyword evidence="2" id="KW-0285">Flavoprotein</keyword>
<dbReference type="SUPFAM" id="SSF55103">
    <property type="entry name" value="FAD-linked oxidases, C-terminal domain"/>
    <property type="match status" value="1"/>
</dbReference>
<dbReference type="EMBL" id="AMCV02000015">
    <property type="protein sequence ID" value="TDZ21006.1"/>
    <property type="molecule type" value="Genomic_DNA"/>
</dbReference>
<accession>A0A484FT38</accession>
<dbReference type="GO" id="GO:0016491">
    <property type="term" value="F:oxidoreductase activity"/>
    <property type="evidence" value="ECO:0007669"/>
    <property type="project" value="UniProtKB-KW"/>
</dbReference>
<organism evidence="6 7">
    <name type="scientific">Colletotrichum orbiculare (strain 104-T / ATCC 96160 / CBS 514.97 / LARS 414 / MAFF 240422)</name>
    <name type="common">Cucumber anthracnose fungus</name>
    <name type="synonym">Colletotrichum lagenarium</name>
    <dbReference type="NCBI Taxonomy" id="1213857"/>
    <lineage>
        <taxon>Eukaryota</taxon>
        <taxon>Fungi</taxon>
        <taxon>Dikarya</taxon>
        <taxon>Ascomycota</taxon>
        <taxon>Pezizomycotina</taxon>
        <taxon>Sordariomycetes</taxon>
        <taxon>Hypocreomycetidae</taxon>
        <taxon>Glomerellales</taxon>
        <taxon>Glomerellaceae</taxon>
        <taxon>Colletotrichum</taxon>
        <taxon>Colletotrichum orbiculare species complex</taxon>
    </lineage>
</organism>
<reference evidence="7" key="2">
    <citation type="journal article" date="2019" name="Mol. Plant Microbe Interact.">
        <title>Genome sequence resources for four phytopathogenic fungi from the Colletotrichum orbiculare species complex.</title>
        <authorList>
            <person name="Gan P."/>
            <person name="Tsushima A."/>
            <person name="Narusaka M."/>
            <person name="Narusaka Y."/>
            <person name="Takano Y."/>
            <person name="Kubo Y."/>
            <person name="Shirasu K."/>
        </authorList>
    </citation>
    <scope>GENOME REANNOTATION</scope>
    <source>
        <strain evidence="7">104-T / ATCC 96160 / CBS 514.97 / LARS 414 / MAFF 240422</strain>
    </source>
</reference>
<keyword evidence="3" id="KW-0274">FAD</keyword>
<dbReference type="Proteomes" id="UP000014480">
    <property type="component" value="Unassembled WGS sequence"/>
</dbReference>
<proteinExistence type="inferred from homology"/>
<evidence type="ECO:0000313" key="6">
    <source>
        <dbReference type="EMBL" id="TDZ21006.1"/>
    </source>
</evidence>
<sequence>MCRHDGYPAYVVNATTSKHVSLGIEFAQWNNMELVAPSGDILTLNEHQNTDLFWAVRGGGGSTYGVITSITFETHPSPAISHLTWAFVVEPGAPFLSDLFAYLLSQLPSLEAAGVSMYCTSQKAASTNPFPIAGLPSEVAGVMGIAVLQDNTDPEALATLWEPMSKAVSERWPSVTFASQSLEFASWVDWFGVTRDTRPVGGNNVMASRLLDETALSEDLDGLSGAIETAMSEAGRLTAFLVSGKAVHEADGNKGGNAVHPSWRRAYVHAITSSSFPSFNATAKSAAIERVDAAVEGLRRLAPDMGSYLNEGSRYEKDWQEAFWGANYPRLLEIKRAVDPNNVFCRSAYQVDRGSVVCKREVEGSSLAT</sequence>
<protein>
    <submittedName>
        <fullName evidence="6">FAD-linked oxidoreductase</fullName>
    </submittedName>
</protein>
<dbReference type="GO" id="GO:0050660">
    <property type="term" value="F:flavin adenine dinucleotide binding"/>
    <property type="evidence" value="ECO:0007669"/>
    <property type="project" value="InterPro"/>
</dbReference>
<keyword evidence="7" id="KW-1185">Reference proteome</keyword>
<gene>
    <name evidence="6" type="ORF">Cob_v005727</name>
</gene>
<dbReference type="Pfam" id="PF08031">
    <property type="entry name" value="BBE"/>
    <property type="match status" value="1"/>
</dbReference>
<dbReference type="STRING" id="1213857.A0A484FT38"/>
<comment type="caution">
    <text evidence="6">The sequence shown here is derived from an EMBL/GenBank/DDBJ whole genome shotgun (WGS) entry which is preliminary data.</text>
</comment>
<name>A0A484FT38_COLOR</name>
<dbReference type="InterPro" id="IPR016164">
    <property type="entry name" value="FAD-linked_Oxase-like_C"/>
</dbReference>
<dbReference type="InterPro" id="IPR050432">
    <property type="entry name" value="FAD-linked_Oxidoreductases_BP"/>
</dbReference>
<feature type="domain" description="Berberine/berberine-like" evidence="5">
    <location>
        <begin position="307"/>
        <end position="345"/>
    </location>
</feature>
<comment type="similarity">
    <text evidence="1">Belongs to the oxygen-dependent FAD-linked oxidoreductase family.</text>
</comment>
<evidence type="ECO:0000256" key="3">
    <source>
        <dbReference type="ARBA" id="ARBA00022827"/>
    </source>
</evidence>
<dbReference type="Gene3D" id="3.30.465.10">
    <property type="match status" value="1"/>
</dbReference>
<reference evidence="7" key="1">
    <citation type="journal article" date="2013" name="New Phytol.">
        <title>Comparative genomic and transcriptomic analyses reveal the hemibiotrophic stage shift of Colletotrichum fungi.</title>
        <authorList>
            <person name="Gan P."/>
            <person name="Ikeda K."/>
            <person name="Irieda H."/>
            <person name="Narusaka M."/>
            <person name="O'Connell R.J."/>
            <person name="Narusaka Y."/>
            <person name="Takano Y."/>
            <person name="Kubo Y."/>
            <person name="Shirasu K."/>
        </authorList>
    </citation>
    <scope>NUCLEOTIDE SEQUENCE [LARGE SCALE GENOMIC DNA]</scope>
    <source>
        <strain evidence="7">104-T / ATCC 96160 / CBS 514.97 / LARS 414 / MAFF 240422</strain>
    </source>
</reference>
<dbReference type="Gene3D" id="3.40.462.20">
    <property type="match status" value="1"/>
</dbReference>
<dbReference type="InterPro" id="IPR012951">
    <property type="entry name" value="BBE"/>
</dbReference>
<keyword evidence="4" id="KW-0560">Oxidoreductase</keyword>
<dbReference type="PANTHER" id="PTHR13878">
    <property type="entry name" value="GULONOLACTONE OXIDASE"/>
    <property type="match status" value="1"/>
</dbReference>
<dbReference type="InterPro" id="IPR036318">
    <property type="entry name" value="FAD-bd_PCMH-like_sf"/>
</dbReference>
<evidence type="ECO:0000256" key="1">
    <source>
        <dbReference type="ARBA" id="ARBA00005466"/>
    </source>
</evidence>
<dbReference type="AlphaFoldDB" id="A0A484FT38"/>
<dbReference type="OrthoDB" id="9983560at2759"/>
<evidence type="ECO:0000256" key="2">
    <source>
        <dbReference type="ARBA" id="ARBA00022630"/>
    </source>
</evidence>
<evidence type="ECO:0000313" key="7">
    <source>
        <dbReference type="Proteomes" id="UP000014480"/>
    </source>
</evidence>
<evidence type="ECO:0000256" key="4">
    <source>
        <dbReference type="ARBA" id="ARBA00023002"/>
    </source>
</evidence>